<organism evidence="4 5">
    <name type="scientific">Thauera terpenica 58Eu</name>
    <dbReference type="NCBI Taxonomy" id="1348657"/>
    <lineage>
        <taxon>Bacteria</taxon>
        <taxon>Pseudomonadati</taxon>
        <taxon>Pseudomonadota</taxon>
        <taxon>Betaproteobacteria</taxon>
        <taxon>Rhodocyclales</taxon>
        <taxon>Zoogloeaceae</taxon>
        <taxon>Thauera</taxon>
    </lineage>
</organism>
<dbReference type="PATRIC" id="fig|1348657.5.peg.365"/>
<keyword evidence="2" id="KW-0812">Transmembrane</keyword>
<reference evidence="4 5" key="1">
    <citation type="submission" date="2013-06" db="EMBL/GenBank/DDBJ databases">
        <title>Draft genome sequence of Thauera terpenica.</title>
        <authorList>
            <person name="Liu B."/>
            <person name="Frostegard A.H."/>
            <person name="Shapleigh J.P."/>
        </authorList>
    </citation>
    <scope>NUCLEOTIDE SEQUENCE [LARGE SCALE GENOMIC DNA]</scope>
    <source>
        <strain evidence="4 5">58Eu</strain>
    </source>
</reference>
<feature type="domain" description="Mce/MlaD" evidence="3">
    <location>
        <begin position="43"/>
        <end position="113"/>
    </location>
</feature>
<feature type="region of interest" description="Disordered" evidence="1">
    <location>
        <begin position="297"/>
        <end position="317"/>
    </location>
</feature>
<dbReference type="InterPro" id="IPR003399">
    <property type="entry name" value="Mce/MlaD"/>
</dbReference>
<accession>T0AW60</accession>
<dbReference type="eggNOG" id="COG1463">
    <property type="taxonomic scope" value="Bacteria"/>
</dbReference>
<evidence type="ECO:0000313" key="4">
    <source>
        <dbReference type="EMBL" id="EPZ17114.1"/>
    </source>
</evidence>
<keyword evidence="2" id="KW-0472">Membrane</keyword>
<dbReference type="STRING" id="1348657.M622_09180"/>
<dbReference type="Proteomes" id="UP000015455">
    <property type="component" value="Unassembled WGS sequence"/>
</dbReference>
<dbReference type="RefSeq" id="WP_021247822.1">
    <property type="nucleotide sequence ID" value="NZ_ATJV01000002.1"/>
</dbReference>
<protein>
    <recommendedName>
        <fullName evidence="3">Mce/MlaD domain-containing protein</fullName>
    </recommendedName>
</protein>
<proteinExistence type="predicted"/>
<dbReference type="Pfam" id="PF02470">
    <property type="entry name" value="MlaD"/>
    <property type="match status" value="1"/>
</dbReference>
<feature type="transmembrane region" description="Helical" evidence="2">
    <location>
        <begin position="7"/>
        <end position="28"/>
    </location>
</feature>
<evidence type="ECO:0000313" key="5">
    <source>
        <dbReference type="Proteomes" id="UP000015455"/>
    </source>
</evidence>
<gene>
    <name evidence="4" type="ORF">M622_09180</name>
</gene>
<dbReference type="PANTHER" id="PTHR36698:SF2">
    <property type="entry name" value="MCE_MLAD DOMAIN-CONTAINING PROTEIN"/>
    <property type="match status" value="1"/>
</dbReference>
<dbReference type="PANTHER" id="PTHR36698">
    <property type="entry name" value="BLL5892 PROTEIN"/>
    <property type="match status" value="1"/>
</dbReference>
<evidence type="ECO:0000256" key="1">
    <source>
        <dbReference type="SAM" id="MobiDB-lite"/>
    </source>
</evidence>
<comment type="caution">
    <text evidence="4">The sequence shown here is derived from an EMBL/GenBank/DDBJ whole genome shotgun (WGS) entry which is preliminary data.</text>
</comment>
<keyword evidence="5" id="KW-1185">Reference proteome</keyword>
<dbReference type="OrthoDB" id="5294672at2"/>
<evidence type="ECO:0000256" key="2">
    <source>
        <dbReference type="SAM" id="Phobius"/>
    </source>
</evidence>
<keyword evidence="2" id="KW-1133">Transmembrane helix</keyword>
<dbReference type="EMBL" id="ATJV01000002">
    <property type="protein sequence ID" value="EPZ17114.1"/>
    <property type="molecule type" value="Genomic_DNA"/>
</dbReference>
<name>T0AW60_9RHOO</name>
<sequence length="317" mass="33484">MENRAHALAAGLFALALGLGLMTALWWFSQDREQTRALVLVARDDIGGLGPQARVRFRGLAIGTVAEIRIDPTDSRNILVRVQVSEELPLTRGLRASIGTIGVTGLAFVQLDDRGTDPTPLLGEGGEAPRISLESGLLSQLGEHALEAVEQFRKLSARLSNIFDEDGVSQLRATLARIDSAAAGMDKSFNELPRTLAALHSVLTPQNVARLSATLENLERGSAQAAPAIAEVRALVSRIDLMAARFDQAAGAASDGLVDGALPQLDTLLRQLTSSSLRLGRLLEELDAAPQMLLLGRSAPAPGPGEAGFDAAPNPTE</sequence>
<dbReference type="AlphaFoldDB" id="T0AW60"/>
<evidence type="ECO:0000259" key="3">
    <source>
        <dbReference type="Pfam" id="PF02470"/>
    </source>
</evidence>